<comment type="caution">
    <text evidence="2">The sequence shown here is derived from an EMBL/GenBank/DDBJ whole genome shotgun (WGS) entry which is preliminary data.</text>
</comment>
<dbReference type="EMBL" id="DVFZ01000025">
    <property type="protein sequence ID" value="HIQ81914.1"/>
    <property type="molecule type" value="Genomic_DNA"/>
</dbReference>
<gene>
    <name evidence="2" type="ORF">IAA52_02300</name>
</gene>
<proteinExistence type="predicted"/>
<dbReference type="Proteomes" id="UP000824260">
    <property type="component" value="Unassembled WGS sequence"/>
</dbReference>
<evidence type="ECO:0000256" key="1">
    <source>
        <dbReference type="SAM" id="SignalP"/>
    </source>
</evidence>
<dbReference type="AlphaFoldDB" id="A0A9D0ZM93"/>
<evidence type="ECO:0000313" key="3">
    <source>
        <dbReference type="Proteomes" id="UP000824260"/>
    </source>
</evidence>
<sequence length="282" mass="31594">MKKALCLTLCLIFTLALLLAALPAMAQGDKLVLLDEGGVYLEVTSVEMKDDMLRYNVIVENNTGCEINIRFTDARADGAEVDGVGIFGVEDGDETDEYFFFRPADGDGMDVLEDAENISFTIEVRDDDSRDMLLTVPFSLPIEAFAAVSTPDFPTDAQPTPAPQVLLTIPDGSYGEWEYVDGDMLRMRVTVENTSPARAVEAFEIYMYAVNAWDEPIYGENYVYYETMETLVEPFETTFSAWVSMPDASEISRVYAGIHRVRYDNGDIVEADPVVYSYWDLR</sequence>
<evidence type="ECO:0008006" key="4">
    <source>
        <dbReference type="Google" id="ProtNLM"/>
    </source>
</evidence>
<keyword evidence="1" id="KW-0732">Signal</keyword>
<reference evidence="2" key="1">
    <citation type="submission" date="2020-10" db="EMBL/GenBank/DDBJ databases">
        <authorList>
            <person name="Gilroy R."/>
        </authorList>
    </citation>
    <scope>NUCLEOTIDE SEQUENCE</scope>
    <source>
        <strain evidence="2">ChiSjej6B24-2974</strain>
    </source>
</reference>
<accession>A0A9D0ZM93</accession>
<evidence type="ECO:0000313" key="2">
    <source>
        <dbReference type="EMBL" id="HIQ81914.1"/>
    </source>
</evidence>
<name>A0A9D0ZM93_9FIRM</name>
<reference evidence="2" key="2">
    <citation type="journal article" date="2021" name="PeerJ">
        <title>Extensive microbial diversity within the chicken gut microbiome revealed by metagenomics and culture.</title>
        <authorList>
            <person name="Gilroy R."/>
            <person name="Ravi A."/>
            <person name="Getino M."/>
            <person name="Pursley I."/>
            <person name="Horton D.L."/>
            <person name="Alikhan N.F."/>
            <person name="Baker D."/>
            <person name="Gharbi K."/>
            <person name="Hall N."/>
            <person name="Watson M."/>
            <person name="Adriaenssens E.M."/>
            <person name="Foster-Nyarko E."/>
            <person name="Jarju S."/>
            <person name="Secka A."/>
            <person name="Antonio M."/>
            <person name="Oren A."/>
            <person name="Chaudhuri R.R."/>
            <person name="La Ragione R."/>
            <person name="Hildebrand F."/>
            <person name="Pallen M.J."/>
        </authorList>
    </citation>
    <scope>NUCLEOTIDE SEQUENCE</scope>
    <source>
        <strain evidence="2">ChiSjej6B24-2974</strain>
    </source>
</reference>
<feature type="signal peptide" evidence="1">
    <location>
        <begin position="1"/>
        <end position="26"/>
    </location>
</feature>
<organism evidence="2 3">
    <name type="scientific">Candidatus Pullichristensenella stercorigallinarum</name>
    <dbReference type="NCBI Taxonomy" id="2840909"/>
    <lineage>
        <taxon>Bacteria</taxon>
        <taxon>Bacillati</taxon>
        <taxon>Bacillota</taxon>
        <taxon>Clostridia</taxon>
        <taxon>Candidatus Pullichristensenella</taxon>
    </lineage>
</organism>
<feature type="chain" id="PRO_5038581651" description="Cohesin domain-containing protein" evidence="1">
    <location>
        <begin position="27"/>
        <end position="282"/>
    </location>
</feature>
<protein>
    <recommendedName>
        <fullName evidence="4">Cohesin domain-containing protein</fullName>
    </recommendedName>
</protein>